<dbReference type="SUPFAM" id="SSF50978">
    <property type="entry name" value="WD40 repeat-like"/>
    <property type="match status" value="1"/>
</dbReference>
<dbReference type="PROSITE" id="PS50837">
    <property type="entry name" value="NACHT"/>
    <property type="match status" value="1"/>
</dbReference>
<dbReference type="InterPro" id="IPR001680">
    <property type="entry name" value="WD40_rpt"/>
</dbReference>
<keyword evidence="6" id="KW-1185">Reference proteome</keyword>
<name>W4JVS8_HETIT</name>
<evidence type="ECO:0000256" key="2">
    <source>
        <dbReference type="ARBA" id="ARBA00022737"/>
    </source>
</evidence>
<dbReference type="SMART" id="SM00382">
    <property type="entry name" value="AAA"/>
    <property type="match status" value="1"/>
</dbReference>
<keyword evidence="2" id="KW-0677">Repeat</keyword>
<feature type="repeat" description="WD" evidence="3">
    <location>
        <begin position="778"/>
        <end position="810"/>
    </location>
</feature>
<dbReference type="PROSITE" id="PS00678">
    <property type="entry name" value="WD_REPEATS_1"/>
    <property type="match status" value="1"/>
</dbReference>
<feature type="repeat" description="WD" evidence="3">
    <location>
        <begin position="1083"/>
        <end position="1105"/>
    </location>
</feature>
<evidence type="ECO:0000313" key="6">
    <source>
        <dbReference type="Proteomes" id="UP000030671"/>
    </source>
</evidence>
<dbReference type="GeneID" id="20678208"/>
<feature type="repeat" description="WD" evidence="3">
    <location>
        <begin position="650"/>
        <end position="682"/>
    </location>
</feature>
<feature type="repeat" description="WD" evidence="3">
    <location>
        <begin position="906"/>
        <end position="947"/>
    </location>
</feature>
<dbReference type="Pfam" id="PF24883">
    <property type="entry name" value="NPHP3_N"/>
    <property type="match status" value="1"/>
</dbReference>
<sequence length="1270" mass="139005">CQPGTRVAILDEIADWINSDDTHRVLLLSGAAGTGKSAIAHTIAQQFNDLHRLGSSFCFIRGEAGRGPDKLFPHMARDLADFDKRIKRALWGIVQYQTALRTTSQIALQFNNFILKPLQELTLTGPLVIVIDALDECGDVLSRQGLLELLASKMADLPSNIRILLTSRPEADVERLFKPNAHIIVKKMQDISSQLTELDITTYIRNRLSGPGYSVIDDARKSALVSRCEGLFQWASVACTFIIGLGITGLEPLDRYNLLIEGKVQEMAGLDGLYTAVLSYLFPIQRSAALDESIMDGFRFIMALVLTTFEPVSVKSLSEMSRNVEDGIISLRPESILGGMGSVLRGVAEEEPIRPLHTSFRDFLLDPSRSGRYHVDTSRTHRDLTLASLHIMEKQLAFNICHLESSYLLNRDIPDLADRVRESIPAHLSYSCRFWASHLQAIEMGVAFDSKLFRGVEAVLRDKFLFWLEVMSLLGNIFGAAQAISSVVNWSSTLRTGEISELARDAQAFVNVFGLPISHATPHIYLSALPFTPQSATAFRTLAKDFPQVLNVFSGTNKDWPATQHIIHTNSEVPCVAISPDGTCIASVIYHQIQMWNTTTGAAVGDPLRMYPGKFECVAFSPDGNQIASGFDNTIWVWDTGTHDIVGEPLEGHTDRVRSVAFSPDRKWIVSGSDDKTIRVWDTVTRAPAGEPLKGHTDRVSSVAFSPDGKWIVSGSWDNTIRVWDATTHAVGDPFEGHVRAAYYVTVSPDGLRIVPGSEDDTFWVRDTATHATVGKPLEGHTARVASVVFSPDGKWIVSGSHDKTIRVWDSVTHAIVGEPLKGHTDLVCSVAFSPDGKWIVSGSWDNTIRVWDAMTHAVGDPLEGHTRPVLSVAVSPDGLRIVSGSGDQTVRVRDMATHAAVGDPLEGHSNWVSSVAFSPDGKWIVSGSGDNTICVWDTATHAAVGDPLEGHTDSVTSVAFSPEGKWIVSGSWDRTIRVWDTATHAAVGGPLRGHTAWVTSVAFSPDGRWIVSGSTDRTIRLWDAVTHNAVGNPLEGHTNSVKSVAFSPEGNQIVSGSSDNTIRVWDTAMHAVVGVTGPGVCVAFSPDGKQIVSGSHGDTIQVWDAITYAALGDPLKGHRSMVTSVAFSPDGKWIVSGSFDKTIRVWDAAMHCAVGDPLEGHTNLITSVAFSPDGKRIVSGSNDHTIRVLYDSETPPEWNYRTYRHMTSDGWIVGPGPKLLFWVPAAYRDRLWPDPRLQFTIGERLVQLDLSQFVHGTSWHKCYRPSLPQ</sequence>
<dbReference type="Proteomes" id="UP000030671">
    <property type="component" value="Unassembled WGS sequence"/>
</dbReference>
<dbReference type="PANTHER" id="PTHR44129">
    <property type="entry name" value="WD REPEAT-CONTAINING PROTEIN POP1"/>
    <property type="match status" value="1"/>
</dbReference>
<dbReference type="AlphaFoldDB" id="W4JVS8"/>
<evidence type="ECO:0000313" key="5">
    <source>
        <dbReference type="EMBL" id="ETW77185.1"/>
    </source>
</evidence>
<dbReference type="STRING" id="747525.W4JVS8"/>
<dbReference type="InterPro" id="IPR007111">
    <property type="entry name" value="NACHT_NTPase"/>
</dbReference>
<feature type="repeat" description="WD" evidence="3">
    <location>
        <begin position="1116"/>
        <end position="1148"/>
    </location>
</feature>
<dbReference type="InterPro" id="IPR036322">
    <property type="entry name" value="WD40_repeat_dom_sf"/>
</dbReference>
<dbReference type="InParanoid" id="W4JVS8"/>
<dbReference type="InterPro" id="IPR020472">
    <property type="entry name" value="WD40_PAC1"/>
</dbReference>
<organism evidence="5 6">
    <name type="scientific">Heterobasidion irregulare (strain TC 32-1)</name>
    <dbReference type="NCBI Taxonomy" id="747525"/>
    <lineage>
        <taxon>Eukaryota</taxon>
        <taxon>Fungi</taxon>
        <taxon>Dikarya</taxon>
        <taxon>Basidiomycota</taxon>
        <taxon>Agaricomycotina</taxon>
        <taxon>Agaricomycetes</taxon>
        <taxon>Russulales</taxon>
        <taxon>Bondarzewiaceae</taxon>
        <taxon>Heterobasidion</taxon>
        <taxon>Heterobasidion annosum species complex</taxon>
    </lineage>
</organism>
<evidence type="ECO:0000259" key="4">
    <source>
        <dbReference type="PROSITE" id="PS50837"/>
    </source>
</evidence>
<dbReference type="InterPro" id="IPR003593">
    <property type="entry name" value="AAA+_ATPase"/>
</dbReference>
<dbReference type="InterPro" id="IPR050349">
    <property type="entry name" value="WD_LIS1/nudF_dynein_reg"/>
</dbReference>
<feature type="repeat" description="WD" evidence="3">
    <location>
        <begin position="949"/>
        <end position="981"/>
    </location>
</feature>
<dbReference type="Pfam" id="PF00400">
    <property type="entry name" value="WD40"/>
    <property type="match status" value="13"/>
</dbReference>
<dbReference type="SUPFAM" id="SSF52540">
    <property type="entry name" value="P-loop containing nucleoside triphosphate hydrolases"/>
    <property type="match status" value="1"/>
</dbReference>
<feature type="repeat" description="WD" evidence="3">
    <location>
        <begin position="1159"/>
        <end position="1189"/>
    </location>
</feature>
<dbReference type="InterPro" id="IPR011047">
    <property type="entry name" value="Quinoprotein_ADH-like_sf"/>
</dbReference>
<dbReference type="SMART" id="SM00320">
    <property type="entry name" value="WD40"/>
    <property type="match status" value="15"/>
</dbReference>
<dbReference type="InterPro" id="IPR056884">
    <property type="entry name" value="NPHP3-like_N"/>
</dbReference>
<dbReference type="Gene3D" id="3.40.50.300">
    <property type="entry name" value="P-loop containing nucleotide triphosphate hydrolases"/>
    <property type="match status" value="1"/>
</dbReference>
<keyword evidence="1 3" id="KW-0853">WD repeat</keyword>
<reference evidence="5 6" key="1">
    <citation type="journal article" date="2012" name="New Phytol.">
        <title>Insight into trade-off between wood decay and parasitism from the genome of a fungal forest pathogen.</title>
        <authorList>
            <person name="Olson A."/>
            <person name="Aerts A."/>
            <person name="Asiegbu F."/>
            <person name="Belbahri L."/>
            <person name="Bouzid O."/>
            <person name="Broberg A."/>
            <person name="Canback B."/>
            <person name="Coutinho P.M."/>
            <person name="Cullen D."/>
            <person name="Dalman K."/>
            <person name="Deflorio G."/>
            <person name="van Diepen L.T."/>
            <person name="Dunand C."/>
            <person name="Duplessis S."/>
            <person name="Durling M."/>
            <person name="Gonthier P."/>
            <person name="Grimwood J."/>
            <person name="Fossdal C.G."/>
            <person name="Hansson D."/>
            <person name="Henrissat B."/>
            <person name="Hietala A."/>
            <person name="Himmelstrand K."/>
            <person name="Hoffmeister D."/>
            <person name="Hogberg N."/>
            <person name="James T.Y."/>
            <person name="Karlsson M."/>
            <person name="Kohler A."/>
            <person name="Kues U."/>
            <person name="Lee Y.H."/>
            <person name="Lin Y.C."/>
            <person name="Lind M."/>
            <person name="Lindquist E."/>
            <person name="Lombard V."/>
            <person name="Lucas S."/>
            <person name="Lunden K."/>
            <person name="Morin E."/>
            <person name="Murat C."/>
            <person name="Park J."/>
            <person name="Raffaello T."/>
            <person name="Rouze P."/>
            <person name="Salamov A."/>
            <person name="Schmutz J."/>
            <person name="Solheim H."/>
            <person name="Stahlberg J."/>
            <person name="Velez H."/>
            <person name="de Vries R.P."/>
            <person name="Wiebenga A."/>
            <person name="Woodward S."/>
            <person name="Yakovlev I."/>
            <person name="Garbelotto M."/>
            <person name="Martin F."/>
            <person name="Grigoriev I.V."/>
            <person name="Stenlid J."/>
        </authorList>
    </citation>
    <scope>NUCLEOTIDE SEQUENCE [LARGE SCALE GENOMIC DNA]</scope>
    <source>
        <strain evidence="5 6">TC 32-1</strain>
    </source>
</reference>
<dbReference type="InterPro" id="IPR015943">
    <property type="entry name" value="WD40/YVTN_repeat-like_dom_sf"/>
</dbReference>
<dbReference type="HOGENOM" id="CLU_000288_6_3_1"/>
<accession>W4JVS8</accession>
<evidence type="ECO:0000256" key="3">
    <source>
        <dbReference type="PROSITE-ProRule" id="PRU00221"/>
    </source>
</evidence>
<feature type="repeat" description="WD" evidence="3">
    <location>
        <begin position="821"/>
        <end position="853"/>
    </location>
</feature>
<protein>
    <recommendedName>
        <fullName evidence="4">NACHT domain-containing protein</fullName>
    </recommendedName>
</protein>
<dbReference type="PRINTS" id="PR00320">
    <property type="entry name" value="GPROTEINBRPT"/>
</dbReference>
<dbReference type="SUPFAM" id="SSF50998">
    <property type="entry name" value="Quinoprotein alcohol dehydrogenase-like"/>
    <property type="match status" value="1"/>
</dbReference>
<dbReference type="CDD" id="cd00200">
    <property type="entry name" value="WD40"/>
    <property type="match status" value="3"/>
</dbReference>
<dbReference type="EMBL" id="KI925463">
    <property type="protein sequence ID" value="ETW77185.1"/>
    <property type="molecule type" value="Genomic_DNA"/>
</dbReference>
<evidence type="ECO:0000256" key="1">
    <source>
        <dbReference type="ARBA" id="ARBA00022574"/>
    </source>
</evidence>
<proteinExistence type="predicted"/>
<dbReference type="InterPro" id="IPR019775">
    <property type="entry name" value="WD40_repeat_CS"/>
</dbReference>
<feature type="domain" description="NACHT" evidence="4">
    <location>
        <begin position="24"/>
        <end position="174"/>
    </location>
</feature>
<dbReference type="OrthoDB" id="538223at2759"/>
<dbReference type="Gene3D" id="2.130.10.10">
    <property type="entry name" value="YVTN repeat-like/Quinoprotein amine dehydrogenase"/>
    <property type="match status" value="5"/>
</dbReference>
<dbReference type="eggNOG" id="KOG0263">
    <property type="taxonomic scope" value="Eukaryota"/>
</dbReference>
<feature type="repeat" description="WD" evidence="3">
    <location>
        <begin position="693"/>
        <end position="728"/>
    </location>
</feature>
<dbReference type="PROSITE" id="PS50082">
    <property type="entry name" value="WD_REPEATS_2"/>
    <property type="match status" value="12"/>
</dbReference>
<dbReference type="InterPro" id="IPR027417">
    <property type="entry name" value="P-loop_NTPase"/>
</dbReference>
<dbReference type="eggNOG" id="KOG0271">
    <property type="taxonomic scope" value="Eukaryota"/>
</dbReference>
<dbReference type="KEGG" id="hir:HETIRDRAFT_52309"/>
<dbReference type="PROSITE" id="PS50294">
    <property type="entry name" value="WD_REPEATS_REGION"/>
    <property type="match status" value="11"/>
</dbReference>
<feature type="repeat" description="WD" evidence="3">
    <location>
        <begin position="863"/>
        <end position="904"/>
    </location>
</feature>
<feature type="repeat" description="WD" evidence="3">
    <location>
        <begin position="1035"/>
        <end position="1067"/>
    </location>
</feature>
<gene>
    <name evidence="5" type="ORF">HETIRDRAFT_52309</name>
</gene>
<feature type="repeat" description="WD" evidence="3">
    <location>
        <begin position="992"/>
        <end position="1033"/>
    </location>
</feature>
<dbReference type="RefSeq" id="XP_009550492.1">
    <property type="nucleotide sequence ID" value="XM_009552197.1"/>
</dbReference>
<feature type="non-terminal residue" evidence="5">
    <location>
        <position position="1"/>
    </location>
</feature>